<accession>A0A2T6ZIH2</accession>
<protein>
    <submittedName>
        <fullName evidence="2">Uncharacterized protein</fullName>
    </submittedName>
</protein>
<dbReference type="AlphaFoldDB" id="A0A2T6ZIH2"/>
<keyword evidence="1" id="KW-0472">Membrane</keyword>
<keyword evidence="3" id="KW-1185">Reference proteome</keyword>
<evidence type="ECO:0000313" key="2">
    <source>
        <dbReference type="EMBL" id="PUU75295.1"/>
    </source>
</evidence>
<dbReference type="PROSITE" id="PS51257">
    <property type="entry name" value="PROKAR_LIPOPROTEIN"/>
    <property type="match status" value="1"/>
</dbReference>
<sequence length="76" mass="8210">MRREEKYNMSFVCIVVIVLSGCCVVLGIIHGWVESSVMVLLGRARVPSSLAVLLCMFPTVILGFSSIGAVPVPCRV</sequence>
<evidence type="ECO:0000256" key="1">
    <source>
        <dbReference type="SAM" id="Phobius"/>
    </source>
</evidence>
<gene>
    <name evidence="2" type="ORF">B9Z19DRAFT_1090632</name>
</gene>
<evidence type="ECO:0000313" key="3">
    <source>
        <dbReference type="Proteomes" id="UP000244722"/>
    </source>
</evidence>
<feature type="transmembrane region" description="Helical" evidence="1">
    <location>
        <begin position="7"/>
        <end position="30"/>
    </location>
</feature>
<comment type="caution">
    <text evidence="2">The sequence shown here is derived from an EMBL/GenBank/DDBJ whole genome shotgun (WGS) entry which is preliminary data.</text>
</comment>
<dbReference type="Proteomes" id="UP000244722">
    <property type="component" value="Unassembled WGS sequence"/>
</dbReference>
<reference evidence="2 3" key="1">
    <citation type="submission" date="2017-04" db="EMBL/GenBank/DDBJ databases">
        <title>Draft genome sequence of Tuber borchii Vittad., a whitish edible truffle.</title>
        <authorList>
            <consortium name="DOE Joint Genome Institute"/>
            <person name="Murat C."/>
            <person name="Kuo A."/>
            <person name="Barry K.W."/>
            <person name="Clum A."/>
            <person name="Dockter R.B."/>
            <person name="Fauchery L."/>
            <person name="Iotti M."/>
            <person name="Kohler A."/>
            <person name="Labutti K."/>
            <person name="Lindquist E.A."/>
            <person name="Lipzen A."/>
            <person name="Ohm R.A."/>
            <person name="Wang M."/>
            <person name="Grigoriev I.V."/>
            <person name="Zambonelli A."/>
            <person name="Martin F.M."/>
        </authorList>
    </citation>
    <scope>NUCLEOTIDE SEQUENCE [LARGE SCALE GENOMIC DNA]</scope>
    <source>
        <strain evidence="2 3">Tbo3840</strain>
    </source>
</reference>
<keyword evidence="1" id="KW-0812">Transmembrane</keyword>
<keyword evidence="1" id="KW-1133">Transmembrane helix</keyword>
<feature type="transmembrane region" description="Helical" evidence="1">
    <location>
        <begin position="50"/>
        <end position="72"/>
    </location>
</feature>
<name>A0A2T6ZIH2_TUBBO</name>
<dbReference type="EMBL" id="NESQ01000238">
    <property type="protein sequence ID" value="PUU75295.1"/>
    <property type="molecule type" value="Genomic_DNA"/>
</dbReference>
<organism evidence="2 3">
    <name type="scientific">Tuber borchii</name>
    <name type="common">White truffle</name>
    <dbReference type="NCBI Taxonomy" id="42251"/>
    <lineage>
        <taxon>Eukaryota</taxon>
        <taxon>Fungi</taxon>
        <taxon>Dikarya</taxon>
        <taxon>Ascomycota</taxon>
        <taxon>Pezizomycotina</taxon>
        <taxon>Pezizomycetes</taxon>
        <taxon>Pezizales</taxon>
        <taxon>Tuberaceae</taxon>
        <taxon>Tuber</taxon>
    </lineage>
</organism>
<proteinExistence type="predicted"/>